<dbReference type="Proteomes" id="UP000199514">
    <property type="component" value="Unassembled WGS sequence"/>
</dbReference>
<dbReference type="EMBL" id="FOLE01000004">
    <property type="protein sequence ID" value="SFC30500.1"/>
    <property type="molecule type" value="Genomic_DNA"/>
</dbReference>
<name>A0A1I1IB48_9BACT</name>
<dbReference type="PANTHER" id="PTHR42852:SF6">
    <property type="entry name" value="THIOL:DISULFIDE INTERCHANGE PROTEIN DSBE"/>
    <property type="match status" value="1"/>
</dbReference>
<dbReference type="STRING" id="927664.SAMN05421780_104185"/>
<accession>A0A1I1IB48</accession>
<evidence type="ECO:0000259" key="6">
    <source>
        <dbReference type="PROSITE" id="PS51352"/>
    </source>
</evidence>
<dbReference type="CDD" id="cd02966">
    <property type="entry name" value="TlpA_like_family"/>
    <property type="match status" value="1"/>
</dbReference>
<dbReference type="PANTHER" id="PTHR42852">
    <property type="entry name" value="THIOL:DISULFIDE INTERCHANGE PROTEIN DSBE"/>
    <property type="match status" value="1"/>
</dbReference>
<feature type="domain" description="Thioredoxin" evidence="6">
    <location>
        <begin position="251"/>
        <end position="390"/>
    </location>
</feature>
<dbReference type="GO" id="GO:0017004">
    <property type="term" value="P:cytochrome complex assembly"/>
    <property type="evidence" value="ECO:0007669"/>
    <property type="project" value="UniProtKB-KW"/>
</dbReference>
<evidence type="ECO:0000256" key="5">
    <source>
        <dbReference type="SAM" id="Coils"/>
    </source>
</evidence>
<keyword evidence="8" id="KW-1185">Reference proteome</keyword>
<comment type="subcellular location">
    <subcellularLocation>
        <location evidence="1">Cell envelope</location>
    </subcellularLocation>
</comment>
<dbReference type="GO" id="GO:0030313">
    <property type="term" value="C:cell envelope"/>
    <property type="evidence" value="ECO:0007669"/>
    <property type="project" value="UniProtKB-SubCell"/>
</dbReference>
<dbReference type="InterPro" id="IPR025380">
    <property type="entry name" value="DUF4369"/>
</dbReference>
<sequence>MFKKIISTACVGALIFGASCGSKTDEKTADASDNFSIDGTIKMPQKGQYIKLQEVGQGTLLTIDSAQTDEKGEFHLKGKTNEDKYYLLNIYNQQNIFMVLGSNEKVKITADGTVGESPYQVSGSPQTEMLARLQNFKQNMSANMKHLQELYAEAARANKQTTVDSLTAVYNGQQQANKRYIKHIVDSLNTSLVALYATNFLSFNDDFEYLDSVAQRFQTGKPNSKYTQEFIANINGLKAQKAEQEASNAQFAAGKEAPDFELPNPKGKNIKLSSLRGQVVLVDFWASWCGPCRAENPNVVAMYKKLHGKGFEILGVSLDEKKDKWLGAIEKDGLLWPQVSDLKGWQSSAARLYQINEIPNTMLLDKNGKIVARGLRGKELEEKVASLLAQ</sequence>
<dbReference type="RefSeq" id="WP_091510917.1">
    <property type="nucleotide sequence ID" value="NZ_FOLE01000004.1"/>
</dbReference>
<dbReference type="InterPro" id="IPR013766">
    <property type="entry name" value="Thioredoxin_domain"/>
</dbReference>
<dbReference type="InterPro" id="IPR050553">
    <property type="entry name" value="Thioredoxin_ResA/DsbE_sf"/>
</dbReference>
<evidence type="ECO:0000313" key="8">
    <source>
        <dbReference type="Proteomes" id="UP000199514"/>
    </source>
</evidence>
<dbReference type="GO" id="GO:0016491">
    <property type="term" value="F:oxidoreductase activity"/>
    <property type="evidence" value="ECO:0007669"/>
    <property type="project" value="InterPro"/>
</dbReference>
<dbReference type="SUPFAM" id="SSF52833">
    <property type="entry name" value="Thioredoxin-like"/>
    <property type="match status" value="1"/>
</dbReference>
<protein>
    <submittedName>
        <fullName evidence="7">Peroxiredoxin</fullName>
    </submittedName>
</protein>
<evidence type="ECO:0000256" key="3">
    <source>
        <dbReference type="ARBA" id="ARBA00023157"/>
    </source>
</evidence>
<dbReference type="PROSITE" id="PS51352">
    <property type="entry name" value="THIOREDOXIN_2"/>
    <property type="match status" value="1"/>
</dbReference>
<evidence type="ECO:0000313" key="7">
    <source>
        <dbReference type="EMBL" id="SFC30500.1"/>
    </source>
</evidence>
<keyword evidence="2" id="KW-0201">Cytochrome c-type biogenesis</keyword>
<dbReference type="Pfam" id="PF14289">
    <property type="entry name" value="DUF4369"/>
    <property type="match status" value="1"/>
</dbReference>
<dbReference type="AlphaFoldDB" id="A0A1I1IB48"/>
<evidence type="ECO:0000256" key="2">
    <source>
        <dbReference type="ARBA" id="ARBA00022748"/>
    </source>
</evidence>
<dbReference type="InterPro" id="IPR000866">
    <property type="entry name" value="AhpC/TSA"/>
</dbReference>
<dbReference type="InterPro" id="IPR036249">
    <property type="entry name" value="Thioredoxin-like_sf"/>
</dbReference>
<dbReference type="PROSITE" id="PS51257">
    <property type="entry name" value="PROKAR_LIPOPROTEIN"/>
    <property type="match status" value="1"/>
</dbReference>
<dbReference type="OrthoDB" id="6399635at2"/>
<keyword evidence="5" id="KW-0175">Coiled coil</keyword>
<keyword evidence="3" id="KW-1015">Disulfide bond</keyword>
<reference evidence="7 8" key="1">
    <citation type="submission" date="2016-10" db="EMBL/GenBank/DDBJ databases">
        <authorList>
            <person name="de Groot N.N."/>
        </authorList>
    </citation>
    <scope>NUCLEOTIDE SEQUENCE [LARGE SCALE GENOMIC DNA]</scope>
    <source>
        <strain evidence="7 8">DSM 6793</strain>
    </source>
</reference>
<dbReference type="Pfam" id="PF00578">
    <property type="entry name" value="AhpC-TSA"/>
    <property type="match status" value="1"/>
</dbReference>
<dbReference type="Gene3D" id="3.40.30.10">
    <property type="entry name" value="Glutaredoxin"/>
    <property type="match status" value="1"/>
</dbReference>
<organism evidence="7 8">
    <name type="scientific">Flexibacter flexilis DSM 6793</name>
    <dbReference type="NCBI Taxonomy" id="927664"/>
    <lineage>
        <taxon>Bacteria</taxon>
        <taxon>Pseudomonadati</taxon>
        <taxon>Bacteroidota</taxon>
        <taxon>Cytophagia</taxon>
        <taxon>Cytophagales</taxon>
        <taxon>Flexibacteraceae</taxon>
        <taxon>Flexibacter</taxon>
    </lineage>
</organism>
<dbReference type="PROSITE" id="PS00194">
    <property type="entry name" value="THIOREDOXIN_1"/>
    <property type="match status" value="1"/>
</dbReference>
<keyword evidence="4" id="KW-0676">Redox-active center</keyword>
<dbReference type="InterPro" id="IPR017937">
    <property type="entry name" value="Thioredoxin_CS"/>
</dbReference>
<feature type="coiled-coil region" evidence="5">
    <location>
        <begin position="130"/>
        <end position="157"/>
    </location>
</feature>
<evidence type="ECO:0000256" key="1">
    <source>
        <dbReference type="ARBA" id="ARBA00004196"/>
    </source>
</evidence>
<gene>
    <name evidence="7" type="ORF">SAMN05421780_104185</name>
</gene>
<dbReference type="GO" id="GO:0016209">
    <property type="term" value="F:antioxidant activity"/>
    <property type="evidence" value="ECO:0007669"/>
    <property type="project" value="InterPro"/>
</dbReference>
<evidence type="ECO:0000256" key="4">
    <source>
        <dbReference type="ARBA" id="ARBA00023284"/>
    </source>
</evidence>
<proteinExistence type="predicted"/>